<accession>A0A4Y2FI97</accession>
<name>A0A4Y2FI97_ARAVE</name>
<dbReference type="Pfam" id="PF00078">
    <property type="entry name" value="RVT_1"/>
    <property type="match status" value="1"/>
</dbReference>
<organism evidence="2 3">
    <name type="scientific">Araneus ventricosus</name>
    <name type="common">Orbweaver spider</name>
    <name type="synonym">Epeira ventricosa</name>
    <dbReference type="NCBI Taxonomy" id="182803"/>
    <lineage>
        <taxon>Eukaryota</taxon>
        <taxon>Metazoa</taxon>
        <taxon>Ecdysozoa</taxon>
        <taxon>Arthropoda</taxon>
        <taxon>Chelicerata</taxon>
        <taxon>Arachnida</taxon>
        <taxon>Araneae</taxon>
        <taxon>Araneomorphae</taxon>
        <taxon>Entelegynae</taxon>
        <taxon>Araneoidea</taxon>
        <taxon>Araneidae</taxon>
        <taxon>Araneus</taxon>
    </lineage>
</organism>
<keyword evidence="3" id="KW-1185">Reference proteome</keyword>
<gene>
    <name evidence="2" type="ORF">AVEN_202892_1</name>
</gene>
<comment type="caution">
    <text evidence="2">The sequence shown here is derived from an EMBL/GenBank/DDBJ whole genome shotgun (WGS) entry which is preliminary data.</text>
</comment>
<dbReference type="OrthoDB" id="6538033at2759"/>
<protein>
    <recommendedName>
        <fullName evidence="1">Reverse transcriptase domain-containing protein</fullName>
    </recommendedName>
</protein>
<sequence length="130" mass="14736">MQTNEGPVLWEQTQGCPQGSCSGPSFWNIVADEILSVLWPQGVHLQAFADAFAFIVTDNTREGLRKLSKLALDKFKDWADKYKLRVSMEKSSCVLYSKLVRGPTIKWVNQTISHKNHLKYLGVTIDHKLS</sequence>
<evidence type="ECO:0000313" key="3">
    <source>
        <dbReference type="Proteomes" id="UP000499080"/>
    </source>
</evidence>
<dbReference type="AlphaFoldDB" id="A0A4Y2FI97"/>
<dbReference type="EMBL" id="BGPR01000958">
    <property type="protein sequence ID" value="GBM41300.1"/>
    <property type="molecule type" value="Genomic_DNA"/>
</dbReference>
<feature type="domain" description="Reverse transcriptase" evidence="1">
    <location>
        <begin position="1"/>
        <end position="125"/>
    </location>
</feature>
<evidence type="ECO:0000259" key="1">
    <source>
        <dbReference type="PROSITE" id="PS50878"/>
    </source>
</evidence>
<proteinExistence type="predicted"/>
<dbReference type="Proteomes" id="UP000499080">
    <property type="component" value="Unassembled WGS sequence"/>
</dbReference>
<dbReference type="InterPro" id="IPR000477">
    <property type="entry name" value="RT_dom"/>
</dbReference>
<reference evidence="2 3" key="1">
    <citation type="journal article" date="2019" name="Sci. Rep.">
        <title>Orb-weaving spider Araneus ventricosus genome elucidates the spidroin gene catalogue.</title>
        <authorList>
            <person name="Kono N."/>
            <person name="Nakamura H."/>
            <person name="Ohtoshi R."/>
            <person name="Moran D.A.P."/>
            <person name="Shinohara A."/>
            <person name="Yoshida Y."/>
            <person name="Fujiwara M."/>
            <person name="Mori M."/>
            <person name="Tomita M."/>
            <person name="Arakawa K."/>
        </authorList>
    </citation>
    <scope>NUCLEOTIDE SEQUENCE [LARGE SCALE GENOMIC DNA]</scope>
</reference>
<dbReference type="PROSITE" id="PS50878">
    <property type="entry name" value="RT_POL"/>
    <property type="match status" value="1"/>
</dbReference>
<evidence type="ECO:0000313" key="2">
    <source>
        <dbReference type="EMBL" id="GBM41300.1"/>
    </source>
</evidence>